<dbReference type="InterPro" id="IPR029382">
    <property type="entry name" value="NCU-G1"/>
</dbReference>
<keyword evidence="6" id="KW-0325">Glycoprotein</keyword>
<feature type="transmembrane region" description="Helical" evidence="11">
    <location>
        <begin position="370"/>
        <end position="395"/>
    </location>
</feature>
<evidence type="ECO:0000256" key="5">
    <source>
        <dbReference type="ARBA" id="ARBA00023136"/>
    </source>
</evidence>
<comment type="subunit">
    <text evidence="10">Interacts (via lumenal domain) with lysosomal protein MFSD1; the interaction starts while both proteins are still in the endoplasmic reticulum and is required for stabilization of MFSD1 in lysosomes but has no direct effect on its targeting to lysosomes or transporter activity.</text>
</comment>
<evidence type="ECO:0000313" key="14">
    <source>
        <dbReference type="Proteomes" id="UP001046870"/>
    </source>
</evidence>
<organism evidence="13 14">
    <name type="scientific">Megalops atlanticus</name>
    <name type="common">Tarpon</name>
    <name type="synonym">Clupea gigantea</name>
    <dbReference type="NCBI Taxonomy" id="7932"/>
    <lineage>
        <taxon>Eukaryota</taxon>
        <taxon>Metazoa</taxon>
        <taxon>Chordata</taxon>
        <taxon>Craniata</taxon>
        <taxon>Vertebrata</taxon>
        <taxon>Euteleostomi</taxon>
        <taxon>Actinopterygii</taxon>
        <taxon>Neopterygii</taxon>
        <taxon>Teleostei</taxon>
        <taxon>Elopiformes</taxon>
        <taxon>Megalopidae</taxon>
        <taxon>Megalops</taxon>
    </lineage>
</organism>
<dbReference type="PANTHER" id="PTHR31981">
    <property type="entry name" value="GLYCOSYLATED LYSOSOMAL MEMBRANE PROTEIN"/>
    <property type="match status" value="1"/>
</dbReference>
<proteinExistence type="inferred from homology"/>
<evidence type="ECO:0000256" key="1">
    <source>
        <dbReference type="ARBA" id="ARBA00010599"/>
    </source>
</evidence>
<comment type="caution">
    <text evidence="13">The sequence shown here is derived from an EMBL/GenBank/DDBJ whole genome shotgun (WGS) entry which is preliminary data.</text>
</comment>
<protein>
    <recommendedName>
        <fullName evidence="15">Glycosylated lysosomal membrane protein</fullName>
    </recommendedName>
</protein>
<evidence type="ECO:0000256" key="2">
    <source>
        <dbReference type="ARBA" id="ARBA00022692"/>
    </source>
</evidence>
<gene>
    <name evidence="13" type="ORF">MATL_G00232170</name>
</gene>
<evidence type="ECO:0000256" key="11">
    <source>
        <dbReference type="SAM" id="Phobius"/>
    </source>
</evidence>
<evidence type="ECO:0000256" key="7">
    <source>
        <dbReference type="ARBA" id="ARBA00023228"/>
    </source>
</evidence>
<evidence type="ECO:0000256" key="4">
    <source>
        <dbReference type="ARBA" id="ARBA00022989"/>
    </source>
</evidence>
<keyword evidence="5 11" id="KW-0472">Membrane</keyword>
<dbReference type="EMBL" id="JAFDVH010000021">
    <property type="protein sequence ID" value="KAG7457901.1"/>
    <property type="molecule type" value="Genomic_DNA"/>
</dbReference>
<accession>A0A9D3PHJ1</accession>
<evidence type="ECO:0000256" key="3">
    <source>
        <dbReference type="ARBA" id="ARBA00022729"/>
    </source>
</evidence>
<keyword evidence="14" id="KW-1185">Reference proteome</keyword>
<feature type="chain" id="PRO_5038997172" description="Glycosylated lysosomal membrane protein" evidence="12">
    <location>
        <begin position="27"/>
        <end position="409"/>
    </location>
</feature>
<evidence type="ECO:0000256" key="6">
    <source>
        <dbReference type="ARBA" id="ARBA00023180"/>
    </source>
</evidence>
<evidence type="ECO:0000256" key="9">
    <source>
        <dbReference type="ARBA" id="ARBA00024189"/>
    </source>
</evidence>
<keyword evidence="3 12" id="KW-0732">Signal</keyword>
<evidence type="ECO:0000313" key="13">
    <source>
        <dbReference type="EMBL" id="KAG7457901.1"/>
    </source>
</evidence>
<evidence type="ECO:0008006" key="15">
    <source>
        <dbReference type="Google" id="ProtNLM"/>
    </source>
</evidence>
<keyword evidence="4 11" id="KW-1133">Transmembrane helix</keyword>
<keyword evidence="2 11" id="KW-0812">Transmembrane</keyword>
<name>A0A9D3PHJ1_MEGAT</name>
<evidence type="ECO:0000256" key="12">
    <source>
        <dbReference type="SAM" id="SignalP"/>
    </source>
</evidence>
<feature type="signal peptide" evidence="12">
    <location>
        <begin position="1"/>
        <end position="26"/>
    </location>
</feature>
<dbReference type="AlphaFoldDB" id="A0A9D3PHJ1"/>
<dbReference type="OrthoDB" id="6264340at2759"/>
<sequence length="409" mass="44623">MAATVQLARTHLMLLLLFLILQLVSGFILDSDDYRRRVSLELNPGLNSSVPPGVSLLHIQARGASDTLHFLFCSLGAPTLLLVHTNSTSSSVKVDWPQFLSKNDSGSLQVEPKSSMLYSSALVFTRLWEYEDVNNTADPQNMPSSSFFPPYELQSFTWGDLNKTLNSTTRTAQLCGGDGNSSFSNGSLCLAISAFESVGRDHIWPRLLHNANSSQVHVWLKGVTARSNYSRFSLELQTVGSRELPSRVDVVRSIDDEYTPSIFQVSEWVSSPVNSTSPVLGYSQWKPVAYRTVAHNLEGATPCRHSSPQPMAELPPSGLVKAYFGNGYQTSGLNITFGIAGDPFYGVTNYLSWTVLVGLGSPPIDSFSPLVIVIMAVGLGTPMVLILLGGVCVCIRKRQAEPLAYEPIN</sequence>
<dbReference type="PANTHER" id="PTHR31981:SF1">
    <property type="entry name" value="GLYCOSYLATED LYSOSOMAL MEMBRANE PROTEIN"/>
    <property type="match status" value="1"/>
</dbReference>
<comment type="subcellular location">
    <subcellularLocation>
        <location evidence="9">Lysosome membrane</location>
        <topology evidence="9">Single-pass type I membrane protein</topology>
        <orientation evidence="9">Lumenal side</orientation>
    </subcellularLocation>
</comment>
<reference evidence="13" key="1">
    <citation type="submission" date="2021-01" db="EMBL/GenBank/DDBJ databases">
        <authorList>
            <person name="Zahm M."/>
            <person name="Roques C."/>
            <person name="Cabau C."/>
            <person name="Klopp C."/>
            <person name="Donnadieu C."/>
            <person name="Jouanno E."/>
            <person name="Lampietro C."/>
            <person name="Louis A."/>
            <person name="Herpin A."/>
            <person name="Echchiki A."/>
            <person name="Berthelot C."/>
            <person name="Parey E."/>
            <person name="Roest-Crollius H."/>
            <person name="Braasch I."/>
            <person name="Postlethwait J."/>
            <person name="Bobe J."/>
            <person name="Montfort J."/>
            <person name="Bouchez O."/>
            <person name="Begum T."/>
            <person name="Mejri S."/>
            <person name="Adams A."/>
            <person name="Chen W.-J."/>
            <person name="Guiguen Y."/>
        </authorList>
    </citation>
    <scope>NUCLEOTIDE SEQUENCE</scope>
    <source>
        <strain evidence="13">YG-15Mar2019-1</strain>
        <tissue evidence="13">Brain</tissue>
    </source>
</reference>
<dbReference type="GO" id="GO:0005765">
    <property type="term" value="C:lysosomal membrane"/>
    <property type="evidence" value="ECO:0007669"/>
    <property type="project" value="UniProtKB-SubCell"/>
</dbReference>
<evidence type="ECO:0000256" key="10">
    <source>
        <dbReference type="ARBA" id="ARBA00044960"/>
    </source>
</evidence>
<keyword evidence="7" id="KW-0458">Lysosome</keyword>
<comment type="similarity">
    <text evidence="1">Belongs to the GLMP family.</text>
</comment>
<comment type="function">
    <text evidence="8">Required to protect lysosomal transporter MFSD1 from lysosomal proteolysis and for MFSD1 lysosomal localization.</text>
</comment>
<dbReference type="Proteomes" id="UP001046870">
    <property type="component" value="Chromosome 21"/>
</dbReference>
<dbReference type="Pfam" id="PF15065">
    <property type="entry name" value="NCU-G1"/>
    <property type="match status" value="1"/>
</dbReference>
<evidence type="ECO:0000256" key="8">
    <source>
        <dbReference type="ARBA" id="ARBA00024176"/>
    </source>
</evidence>